<proteinExistence type="predicted"/>
<accession>A0A7D5GZZ7</accession>
<geneLocation type="plasmid" evidence="1 2">
    <name>unnamed3</name>
</geneLocation>
<dbReference type="EMBL" id="CP058532">
    <property type="protein sequence ID" value="QLG29989.1"/>
    <property type="molecule type" value="Genomic_DNA"/>
</dbReference>
<reference evidence="1 2" key="1">
    <citation type="submission" date="2020-07" db="EMBL/GenBank/DDBJ databases">
        <title>Gai3-2, isolated from salt lake.</title>
        <authorList>
            <person name="Cui H."/>
            <person name="Shi X."/>
        </authorList>
    </citation>
    <scope>NUCLEOTIDE SEQUENCE [LARGE SCALE GENOMIC DNA]</scope>
    <source>
        <strain evidence="1 2">Gai3-2</strain>
        <plasmid evidence="1 2">unnamed3</plasmid>
    </source>
</reference>
<evidence type="ECO:0000313" key="2">
    <source>
        <dbReference type="Proteomes" id="UP000509750"/>
    </source>
</evidence>
<name>A0A7D5GZZ7_9EURY</name>
<dbReference type="KEGG" id="halg:HUG10_20495"/>
<dbReference type="RefSeq" id="WP_179171563.1">
    <property type="nucleotide sequence ID" value="NZ_CP058532.1"/>
</dbReference>
<dbReference type="Proteomes" id="UP000509750">
    <property type="component" value="Plasmid unnamed3"/>
</dbReference>
<protein>
    <submittedName>
        <fullName evidence="1">Uncharacterized protein</fullName>
    </submittedName>
</protein>
<dbReference type="GeneID" id="56031266"/>
<dbReference type="AlphaFoldDB" id="A0A7D5GZZ7"/>
<organism evidence="1 2">
    <name type="scientific">Halorarum halophilum</name>
    <dbReference type="NCBI Taxonomy" id="2743090"/>
    <lineage>
        <taxon>Archaea</taxon>
        <taxon>Methanobacteriati</taxon>
        <taxon>Methanobacteriota</taxon>
        <taxon>Stenosarchaea group</taxon>
        <taxon>Halobacteria</taxon>
        <taxon>Halobacteriales</taxon>
        <taxon>Haloferacaceae</taxon>
        <taxon>Halorarum</taxon>
    </lineage>
</organism>
<keyword evidence="2" id="KW-1185">Reference proteome</keyword>
<gene>
    <name evidence="1" type="ORF">HUG10_20495</name>
</gene>
<evidence type="ECO:0000313" key="1">
    <source>
        <dbReference type="EMBL" id="QLG29989.1"/>
    </source>
</evidence>
<sequence>MESSNKTRANHAFVVRGTLQASDDLIEAIDDHPDIELVYQKHSAAKLYIRAEDEETDE</sequence>
<keyword evidence="1" id="KW-0614">Plasmid</keyword>